<dbReference type="EMBL" id="CP038437">
    <property type="protein sequence ID" value="QEM80751.1"/>
    <property type="molecule type" value="Genomic_DNA"/>
</dbReference>
<dbReference type="Pfam" id="PF13469">
    <property type="entry name" value="Sulfotransfer_3"/>
    <property type="match status" value="1"/>
</dbReference>
<feature type="transmembrane region" description="Helical" evidence="1">
    <location>
        <begin position="65"/>
        <end position="85"/>
    </location>
</feature>
<dbReference type="KEGG" id="hbh:E4T21_03675"/>
<dbReference type="GO" id="GO:0016740">
    <property type="term" value="F:transferase activity"/>
    <property type="evidence" value="ECO:0007669"/>
    <property type="project" value="UniProtKB-KW"/>
</dbReference>
<dbReference type="PANTHER" id="PTHR36451:SF1">
    <property type="entry name" value="OMEGA-HYDROXY-BETA-DIHYDROMENAQUINONE-9 SULFOTRANSFERASE STF3"/>
    <property type="match status" value="1"/>
</dbReference>
<dbReference type="AlphaFoldDB" id="A0A5C1NCQ8"/>
<feature type="transmembrane region" description="Helical" evidence="1">
    <location>
        <begin position="97"/>
        <end position="120"/>
    </location>
</feature>
<dbReference type="OrthoDB" id="1441538at2"/>
<dbReference type="PANTHER" id="PTHR36451">
    <property type="entry name" value="PAPS-DEPENDENT SULFOTRANSFERASE STF3"/>
    <property type="match status" value="1"/>
</dbReference>
<sequence>MALAALIAGLVAFVMVLRVLAAERHALQVIKVAQDAMGVITDPDLSDDIKEKSIQRASLSLMKTFFILLAIGVAACVAAALFVLAGDALDLFTTDQVMAIATSWSFILWSSVGAIVLWVLSGKLKKRSPQADTETAEDATASREEVPYSAIDKALHNYAFSSPSRQIALSSFEDKLWKRTLAETQVGKPVFVTSLPRAGTTILLELLARQEEFASASYRNMPFTMSPLLWGRFSSMFRKKGEKSERAHGDGIAVDFDSPEAFEEMVWMAFWREHYTDKGIKLWGAEDRNPEFEEFLSRHMRKIVASVPGSQRYVSKNNANIARLPLLDAAFPEAQIVIPVRDPASQISSLMRQHQRFADLHSRDRFARQYMEGIGHFEFGAALRPIAFPGAPQGTEGAEHADYWLRYWIAAYEHVLSTAPAESAFVDHAALSRDPETQLPMLAEVLGVEHREAFNAASEMFRAPGASPELPNASADLVQRANDLYAQLQERAL</sequence>
<name>A0A5C1NCQ8_9GAMM</name>
<organism evidence="2 3">
    <name type="scientific">Halomonas binhaiensis</name>
    <dbReference type="NCBI Taxonomy" id="2562282"/>
    <lineage>
        <taxon>Bacteria</taxon>
        <taxon>Pseudomonadati</taxon>
        <taxon>Pseudomonadota</taxon>
        <taxon>Gammaproteobacteria</taxon>
        <taxon>Oceanospirillales</taxon>
        <taxon>Halomonadaceae</taxon>
        <taxon>Halomonas</taxon>
    </lineage>
</organism>
<dbReference type="SUPFAM" id="SSF52540">
    <property type="entry name" value="P-loop containing nucleoside triphosphate hydrolases"/>
    <property type="match status" value="1"/>
</dbReference>
<dbReference type="RefSeq" id="WP_149283625.1">
    <property type="nucleotide sequence ID" value="NZ_CP038437.2"/>
</dbReference>
<protein>
    <submittedName>
        <fullName evidence="2">Sulfotransferase</fullName>
    </submittedName>
</protein>
<keyword evidence="3" id="KW-1185">Reference proteome</keyword>
<keyword evidence="1" id="KW-1133">Transmembrane helix</keyword>
<dbReference type="Proteomes" id="UP000324285">
    <property type="component" value="Chromosome"/>
</dbReference>
<reference evidence="2" key="1">
    <citation type="submission" date="2021-02" db="EMBL/GenBank/DDBJ databases">
        <title>Strain Y2R2, a novel species of the genus Halomonas.</title>
        <authorList>
            <person name="Huang H."/>
        </authorList>
    </citation>
    <scope>NUCLEOTIDE SEQUENCE</scope>
    <source>
        <strain evidence="2">Y2R2</strain>
    </source>
</reference>
<dbReference type="Gene3D" id="3.40.50.300">
    <property type="entry name" value="P-loop containing nucleotide triphosphate hydrolases"/>
    <property type="match status" value="1"/>
</dbReference>
<evidence type="ECO:0000256" key="1">
    <source>
        <dbReference type="SAM" id="Phobius"/>
    </source>
</evidence>
<evidence type="ECO:0000313" key="2">
    <source>
        <dbReference type="EMBL" id="QEM80751.1"/>
    </source>
</evidence>
<accession>A0A5C1NCQ8</accession>
<proteinExistence type="predicted"/>
<evidence type="ECO:0000313" key="3">
    <source>
        <dbReference type="Proteomes" id="UP000324285"/>
    </source>
</evidence>
<keyword evidence="1" id="KW-0812">Transmembrane</keyword>
<dbReference type="InterPro" id="IPR027417">
    <property type="entry name" value="P-loop_NTPase"/>
</dbReference>
<dbReference type="InterPro" id="IPR052736">
    <property type="entry name" value="Stf3_sulfotransferase"/>
</dbReference>
<gene>
    <name evidence="2" type="ORF">E4T21_03675</name>
</gene>
<keyword evidence="1" id="KW-0472">Membrane</keyword>